<dbReference type="GO" id="GO:0003677">
    <property type="term" value="F:DNA binding"/>
    <property type="evidence" value="ECO:0007669"/>
    <property type="project" value="UniProtKB-KW"/>
</dbReference>
<evidence type="ECO:0000256" key="3">
    <source>
        <dbReference type="ARBA" id="ARBA00023125"/>
    </source>
</evidence>
<evidence type="ECO:0000256" key="4">
    <source>
        <dbReference type="ARBA" id="ARBA00023163"/>
    </source>
</evidence>
<dbReference type="Pfam" id="PF13693">
    <property type="entry name" value="HTH_35"/>
    <property type="match status" value="1"/>
</dbReference>
<keyword evidence="3" id="KW-0238">DNA-binding</keyword>
<dbReference type="EMBL" id="DMAI01000308">
    <property type="protein sequence ID" value="HAE49475.1"/>
    <property type="molecule type" value="Genomic_DNA"/>
</dbReference>
<accession>A0A3B9INU6</accession>
<organism evidence="6 7">
    <name type="scientific">Tistrella mobilis</name>
    <dbReference type="NCBI Taxonomy" id="171437"/>
    <lineage>
        <taxon>Bacteria</taxon>
        <taxon>Pseudomonadati</taxon>
        <taxon>Pseudomonadota</taxon>
        <taxon>Alphaproteobacteria</taxon>
        <taxon>Geminicoccales</taxon>
        <taxon>Geminicoccaceae</taxon>
        <taxon>Tistrella</taxon>
    </lineage>
</organism>
<dbReference type="AlphaFoldDB" id="A0A3B9INU6"/>
<evidence type="ECO:0000256" key="2">
    <source>
        <dbReference type="ARBA" id="ARBA00023015"/>
    </source>
</evidence>
<protein>
    <submittedName>
        <fullName evidence="6">Transcriptional regulator</fullName>
    </submittedName>
</protein>
<comment type="similarity">
    <text evidence="1">Belongs to the ner transcriptional regulatory family.</text>
</comment>
<dbReference type="SUPFAM" id="SSF47413">
    <property type="entry name" value="lambda repressor-like DNA-binding domains"/>
    <property type="match status" value="1"/>
</dbReference>
<keyword evidence="4" id="KW-0804">Transcription</keyword>
<evidence type="ECO:0000313" key="6">
    <source>
        <dbReference type="EMBL" id="HAE49475.1"/>
    </source>
</evidence>
<reference evidence="6 7" key="1">
    <citation type="journal article" date="2018" name="Nat. Biotechnol.">
        <title>A standardized bacterial taxonomy based on genome phylogeny substantially revises the tree of life.</title>
        <authorList>
            <person name="Parks D.H."/>
            <person name="Chuvochina M."/>
            <person name="Waite D.W."/>
            <person name="Rinke C."/>
            <person name="Skarshewski A."/>
            <person name="Chaumeil P.A."/>
            <person name="Hugenholtz P."/>
        </authorList>
    </citation>
    <scope>NUCLEOTIDE SEQUENCE [LARGE SCALE GENOMIC DNA]</scope>
    <source>
        <strain evidence="6">UBA8739</strain>
    </source>
</reference>
<dbReference type="Proteomes" id="UP000257706">
    <property type="component" value="Unassembled WGS sequence"/>
</dbReference>
<proteinExistence type="inferred from homology"/>
<comment type="caution">
    <text evidence="6">The sequence shown here is derived from an EMBL/GenBank/DDBJ whole genome shotgun (WGS) entry which is preliminary data.</text>
</comment>
<feature type="domain" description="Ner winged helix-turn-helix DNA-binding" evidence="5">
    <location>
        <begin position="6"/>
        <end position="77"/>
    </location>
</feature>
<gene>
    <name evidence="6" type="ORF">DCK97_18825</name>
</gene>
<dbReference type="InterPro" id="IPR010982">
    <property type="entry name" value="Lambda_DNA-bd_dom_sf"/>
</dbReference>
<evidence type="ECO:0000259" key="5">
    <source>
        <dbReference type="Pfam" id="PF13693"/>
    </source>
</evidence>
<name>A0A3B9INU6_9PROT</name>
<dbReference type="Gene3D" id="1.10.260.40">
    <property type="entry name" value="lambda repressor-like DNA-binding domains"/>
    <property type="match status" value="1"/>
</dbReference>
<sequence length="92" mass="10209">MAAKSWSKEEIKCAIHKKGMTLSGLGELHGVHPSNMRAVWSRPVRAAERAIAEFLDVSPKELWPDRYPIRKASILSNENAQLIASRKSARAG</sequence>
<evidence type="ECO:0000256" key="1">
    <source>
        <dbReference type="ARBA" id="ARBA00006157"/>
    </source>
</evidence>
<evidence type="ECO:0000313" key="7">
    <source>
        <dbReference type="Proteomes" id="UP000257706"/>
    </source>
</evidence>
<dbReference type="InterPro" id="IPR038722">
    <property type="entry name" value="Ner_HTH_dom"/>
</dbReference>
<keyword evidence="2" id="KW-0805">Transcription regulation</keyword>